<keyword evidence="5" id="KW-0808">Transferase</keyword>
<sequence length="534" mass="58418">MAAASPIPVYTALQDVFSDADKASQQRTRWNHIIEAFEDRYGRKPTHVIRAPGRVNLMGDHIDYTLFGVFPAAIESDVLMAIAKADTSDPGRVTAENIDSKYTRQTFAPEKGHLHEWTLDIDKTQLRWESYVKAGYYGVLERFYKNENDLPNGIDLLVTGSVPAGSGLSSSAAVVVASTLSFLVVNDKLDGITKGDLVKMTMDNERRVGVNSGGMDQSSSVISHADAALYITFFPSLDAEPIPLPITAPRSVFVCANSLVVSDKVVHARTRYNLRFFEISVAARVLAHQLGVSVGAKERVSMREVVGRWAGENVAEKELEPHLLKKALEELGGKIDGIKLVESDGEDGAEVGVTLEEMIRLSGMTEDDFRDVYMSNVDVEATHFQLYKRAKHVLAEAWRVLEFRDICLRASNVGNTTAPGDDSTLKELGTLMDESHKSCSELCENSCSELDLLVRLAKDAGAYGSRVTGAGWGGCTVSLVEEGRVPEFIDKMRKSYPPYHGLHGEELAEVIFPTKPSSGASVFKLTHGWDTAGA</sequence>
<evidence type="ECO:0000313" key="15">
    <source>
        <dbReference type="Proteomes" id="UP000053477"/>
    </source>
</evidence>
<dbReference type="InterPro" id="IPR036554">
    <property type="entry name" value="GHMP_kinase_C_sf"/>
</dbReference>
<evidence type="ECO:0000256" key="10">
    <source>
        <dbReference type="ARBA" id="ARBA00049538"/>
    </source>
</evidence>
<evidence type="ECO:0000256" key="3">
    <source>
        <dbReference type="ARBA" id="ARBA00012315"/>
    </source>
</evidence>
<dbReference type="InterPro" id="IPR020568">
    <property type="entry name" value="Ribosomal_Su5_D2-typ_SF"/>
</dbReference>
<evidence type="ECO:0000259" key="12">
    <source>
        <dbReference type="Pfam" id="PF08544"/>
    </source>
</evidence>
<dbReference type="PRINTS" id="PR00959">
    <property type="entry name" value="MEVGALKINASE"/>
</dbReference>
<evidence type="ECO:0000256" key="9">
    <source>
        <dbReference type="ARBA" id="ARBA00029590"/>
    </source>
</evidence>
<dbReference type="Gene3D" id="3.30.70.3170">
    <property type="match status" value="1"/>
</dbReference>
<comment type="catalytic activity">
    <reaction evidence="10">
        <text>alpha-D-galactose + ATP = alpha-D-galactose 1-phosphate + ADP + H(+)</text>
        <dbReference type="Rhea" id="RHEA:13553"/>
        <dbReference type="ChEBI" id="CHEBI:15378"/>
        <dbReference type="ChEBI" id="CHEBI:28061"/>
        <dbReference type="ChEBI" id="CHEBI:30616"/>
        <dbReference type="ChEBI" id="CHEBI:58336"/>
        <dbReference type="ChEBI" id="CHEBI:456216"/>
        <dbReference type="EC" id="2.7.1.6"/>
    </reaction>
    <physiologicalReaction direction="left-to-right" evidence="10">
        <dbReference type="Rhea" id="RHEA:13554"/>
    </physiologicalReaction>
</comment>
<evidence type="ECO:0000256" key="6">
    <source>
        <dbReference type="ARBA" id="ARBA00022741"/>
    </source>
</evidence>
<dbReference type="GO" id="GO:0006012">
    <property type="term" value="P:galactose metabolic process"/>
    <property type="evidence" value="ECO:0007669"/>
    <property type="project" value="UniProtKB-UniPathway"/>
</dbReference>
<dbReference type="AlphaFoldDB" id="A0A0H2S3A0"/>
<organism evidence="14 15">
    <name type="scientific">Schizopora paradoxa</name>
    <dbReference type="NCBI Taxonomy" id="27342"/>
    <lineage>
        <taxon>Eukaryota</taxon>
        <taxon>Fungi</taxon>
        <taxon>Dikarya</taxon>
        <taxon>Basidiomycota</taxon>
        <taxon>Agaricomycotina</taxon>
        <taxon>Agaricomycetes</taxon>
        <taxon>Hymenochaetales</taxon>
        <taxon>Schizoporaceae</taxon>
        <taxon>Schizopora</taxon>
    </lineage>
</organism>
<comment type="pathway">
    <text evidence="1">Carbohydrate metabolism; galactose metabolism.</text>
</comment>
<protein>
    <recommendedName>
        <fullName evidence="4">Galactokinase</fullName>
        <ecNumber evidence="3">2.7.1.6</ecNumber>
    </recommendedName>
    <alternativeName>
        <fullName evidence="9">Galactose kinase</fullName>
    </alternativeName>
</protein>
<dbReference type="Pfam" id="PF08544">
    <property type="entry name" value="GHMP_kinases_C"/>
    <property type="match status" value="1"/>
</dbReference>
<dbReference type="NCBIfam" id="TIGR00131">
    <property type="entry name" value="gal_kin"/>
    <property type="match status" value="1"/>
</dbReference>
<evidence type="ECO:0000313" key="14">
    <source>
        <dbReference type="EMBL" id="KLO11436.1"/>
    </source>
</evidence>
<dbReference type="EC" id="2.7.1.6" evidence="3"/>
<dbReference type="STRING" id="27342.A0A0H2S3A0"/>
<dbReference type="EMBL" id="KQ086000">
    <property type="protein sequence ID" value="KLO11436.1"/>
    <property type="molecule type" value="Genomic_DNA"/>
</dbReference>
<dbReference type="FunCoup" id="A0A0H2S3A0">
    <property type="interactions" value="313"/>
</dbReference>
<feature type="domain" description="GHMP kinase N-terminal" evidence="11">
    <location>
        <begin position="138"/>
        <end position="221"/>
    </location>
</feature>
<evidence type="ECO:0000256" key="7">
    <source>
        <dbReference type="ARBA" id="ARBA00022777"/>
    </source>
</evidence>
<dbReference type="PRINTS" id="PR00473">
    <property type="entry name" value="GALCTOKINASE"/>
</dbReference>
<dbReference type="UniPathway" id="UPA00214"/>
<evidence type="ECO:0000259" key="11">
    <source>
        <dbReference type="Pfam" id="PF00288"/>
    </source>
</evidence>
<feature type="domain" description="GHMP kinase C-terminal" evidence="12">
    <location>
        <begin position="424"/>
        <end position="497"/>
    </location>
</feature>
<dbReference type="InParanoid" id="A0A0H2S3A0"/>
<name>A0A0H2S3A0_9AGAM</name>
<dbReference type="InterPro" id="IPR006204">
    <property type="entry name" value="GHMP_kinase_N_dom"/>
</dbReference>
<evidence type="ECO:0000256" key="2">
    <source>
        <dbReference type="ARBA" id="ARBA00006566"/>
    </source>
</evidence>
<dbReference type="SUPFAM" id="SSF54211">
    <property type="entry name" value="Ribosomal protein S5 domain 2-like"/>
    <property type="match status" value="1"/>
</dbReference>
<reference evidence="14 15" key="1">
    <citation type="submission" date="2015-04" db="EMBL/GenBank/DDBJ databases">
        <title>Complete genome sequence of Schizopora paradoxa KUC8140, a cosmopolitan wood degrader in East Asia.</title>
        <authorList>
            <consortium name="DOE Joint Genome Institute"/>
            <person name="Min B."/>
            <person name="Park H."/>
            <person name="Jang Y."/>
            <person name="Kim J.-J."/>
            <person name="Kim K.H."/>
            <person name="Pangilinan J."/>
            <person name="Lipzen A."/>
            <person name="Riley R."/>
            <person name="Grigoriev I.V."/>
            <person name="Spatafora J.W."/>
            <person name="Choi I.-G."/>
        </authorList>
    </citation>
    <scope>NUCLEOTIDE SEQUENCE [LARGE SCALE GENOMIC DNA]</scope>
    <source>
        <strain evidence="14 15">KUC8140</strain>
    </source>
</reference>
<dbReference type="Pfam" id="PF00288">
    <property type="entry name" value="GHMP_kinases_N"/>
    <property type="match status" value="1"/>
</dbReference>
<dbReference type="Gene3D" id="3.30.230.10">
    <property type="match status" value="1"/>
</dbReference>
<dbReference type="Gene3D" id="1.20.1440.340">
    <property type="match status" value="1"/>
</dbReference>
<dbReference type="InterPro" id="IPR000705">
    <property type="entry name" value="Galactokinase"/>
</dbReference>
<keyword evidence="8" id="KW-0067">ATP-binding</keyword>
<dbReference type="PIRSF" id="PIRSF000530">
    <property type="entry name" value="Galactokinase"/>
    <property type="match status" value="1"/>
</dbReference>
<dbReference type="PANTHER" id="PTHR10457">
    <property type="entry name" value="MEVALONATE KINASE/GALACTOKINASE"/>
    <property type="match status" value="1"/>
</dbReference>
<dbReference type="InterPro" id="IPR006206">
    <property type="entry name" value="Mevalonate/galactokinase"/>
</dbReference>
<accession>A0A0H2S3A0</accession>
<dbReference type="InterPro" id="IPR013750">
    <property type="entry name" value="GHMP_kinase_C_dom"/>
</dbReference>
<dbReference type="Proteomes" id="UP000053477">
    <property type="component" value="Unassembled WGS sequence"/>
</dbReference>
<dbReference type="Pfam" id="PF10509">
    <property type="entry name" value="GalKase_gal_bdg"/>
    <property type="match status" value="1"/>
</dbReference>
<dbReference type="SUPFAM" id="SSF55060">
    <property type="entry name" value="GHMP Kinase, C-terminal domain"/>
    <property type="match status" value="1"/>
</dbReference>
<evidence type="ECO:0000256" key="4">
    <source>
        <dbReference type="ARBA" id="ARBA00019487"/>
    </source>
</evidence>
<dbReference type="OrthoDB" id="187738at2759"/>
<dbReference type="GO" id="GO:0005829">
    <property type="term" value="C:cytosol"/>
    <property type="evidence" value="ECO:0007669"/>
    <property type="project" value="TreeGrafter"/>
</dbReference>
<proteinExistence type="inferred from homology"/>
<evidence type="ECO:0000259" key="13">
    <source>
        <dbReference type="Pfam" id="PF10509"/>
    </source>
</evidence>
<dbReference type="InterPro" id="IPR006203">
    <property type="entry name" value="GHMP_knse_ATP-bd_CS"/>
</dbReference>
<feature type="domain" description="Galactokinase N-terminal" evidence="13">
    <location>
        <begin position="35"/>
        <end position="84"/>
    </location>
</feature>
<comment type="similarity">
    <text evidence="2">Belongs to the GHMP kinase family. GalK subfamily.</text>
</comment>
<keyword evidence="15" id="KW-1185">Reference proteome</keyword>
<dbReference type="GO" id="GO:0005524">
    <property type="term" value="F:ATP binding"/>
    <property type="evidence" value="ECO:0007669"/>
    <property type="project" value="UniProtKB-KW"/>
</dbReference>
<evidence type="ECO:0000256" key="8">
    <source>
        <dbReference type="ARBA" id="ARBA00022840"/>
    </source>
</evidence>
<evidence type="ECO:0000256" key="5">
    <source>
        <dbReference type="ARBA" id="ARBA00022679"/>
    </source>
</evidence>
<gene>
    <name evidence="14" type="ORF">SCHPADRAFT_876938</name>
</gene>
<dbReference type="GO" id="GO:0004335">
    <property type="term" value="F:galactokinase activity"/>
    <property type="evidence" value="ECO:0007669"/>
    <property type="project" value="UniProtKB-EC"/>
</dbReference>
<keyword evidence="6" id="KW-0547">Nucleotide-binding</keyword>
<dbReference type="PANTHER" id="PTHR10457:SF7">
    <property type="entry name" value="GALACTOKINASE-RELATED"/>
    <property type="match status" value="1"/>
</dbReference>
<keyword evidence="7 14" id="KW-0418">Kinase</keyword>
<dbReference type="InterPro" id="IPR014721">
    <property type="entry name" value="Ribsml_uS5_D2-typ_fold_subgr"/>
</dbReference>
<dbReference type="InterPro" id="IPR019539">
    <property type="entry name" value="GalKase_N"/>
</dbReference>
<dbReference type="PROSITE" id="PS00627">
    <property type="entry name" value="GHMP_KINASES_ATP"/>
    <property type="match status" value="1"/>
</dbReference>
<evidence type="ECO:0000256" key="1">
    <source>
        <dbReference type="ARBA" id="ARBA00004947"/>
    </source>
</evidence>